<dbReference type="EMBL" id="LAZR01005678">
    <property type="protein sequence ID" value="KKM98024.1"/>
    <property type="molecule type" value="Genomic_DNA"/>
</dbReference>
<comment type="caution">
    <text evidence="1">The sequence shown here is derived from an EMBL/GenBank/DDBJ whole genome shotgun (WGS) entry which is preliminary data.</text>
</comment>
<accession>A0A0F9LS73</accession>
<proteinExistence type="predicted"/>
<dbReference type="AlphaFoldDB" id="A0A0F9LS73"/>
<organism evidence="1">
    <name type="scientific">marine sediment metagenome</name>
    <dbReference type="NCBI Taxonomy" id="412755"/>
    <lineage>
        <taxon>unclassified sequences</taxon>
        <taxon>metagenomes</taxon>
        <taxon>ecological metagenomes</taxon>
    </lineage>
</organism>
<sequence>MGIIIDSIILNIKPRIIPSCIFFSATTTSGYISDNPFSPSSTLTGRTESFPVTLSTSTSVFTTSLEYNHAPILTMIAPMNNIIKLKPGRLKFKLKVSSEQRVSTDISPSNNR</sequence>
<protein>
    <submittedName>
        <fullName evidence="1">Uncharacterized protein</fullName>
    </submittedName>
</protein>
<evidence type="ECO:0000313" key="1">
    <source>
        <dbReference type="EMBL" id="KKM98024.1"/>
    </source>
</evidence>
<name>A0A0F9LS73_9ZZZZ</name>
<gene>
    <name evidence="1" type="ORF">LCGC14_1162170</name>
</gene>
<reference evidence="1" key="1">
    <citation type="journal article" date="2015" name="Nature">
        <title>Complex archaea that bridge the gap between prokaryotes and eukaryotes.</title>
        <authorList>
            <person name="Spang A."/>
            <person name="Saw J.H."/>
            <person name="Jorgensen S.L."/>
            <person name="Zaremba-Niedzwiedzka K."/>
            <person name="Martijn J."/>
            <person name="Lind A.E."/>
            <person name="van Eijk R."/>
            <person name="Schleper C."/>
            <person name="Guy L."/>
            <person name="Ettema T.J."/>
        </authorList>
    </citation>
    <scope>NUCLEOTIDE SEQUENCE</scope>
</reference>